<reference evidence="2" key="1">
    <citation type="submission" date="2011-08" db="EMBL/GenBank/DDBJ databases">
        <authorList>
            <person name="Rombauts S."/>
        </authorList>
    </citation>
    <scope>NUCLEOTIDE SEQUENCE</scope>
    <source>
        <strain evidence="2">London</strain>
    </source>
</reference>
<evidence type="ECO:0000313" key="1">
    <source>
        <dbReference type="EnsemblMetazoa" id="tetur18g02360.1"/>
    </source>
</evidence>
<evidence type="ECO:0000313" key="2">
    <source>
        <dbReference type="Proteomes" id="UP000015104"/>
    </source>
</evidence>
<dbReference type="EMBL" id="CAEY01000384">
    <property type="status" value="NOT_ANNOTATED_CDS"/>
    <property type="molecule type" value="Genomic_DNA"/>
</dbReference>
<dbReference type="Gene3D" id="2.60.120.650">
    <property type="entry name" value="Cupin"/>
    <property type="match status" value="1"/>
</dbReference>
<accession>T1KR59</accession>
<dbReference type="eggNOG" id="ENOG502QS9X">
    <property type="taxonomic scope" value="Eukaryota"/>
</dbReference>
<dbReference type="AlphaFoldDB" id="T1KR59"/>
<dbReference type="InterPro" id="IPR050910">
    <property type="entry name" value="JMJD6_ArgDemeth/LysHydrox"/>
</dbReference>
<keyword evidence="2" id="KW-1185">Reference proteome</keyword>
<dbReference type="PANTHER" id="PTHR12480">
    <property type="entry name" value="ARGININE DEMETHYLASE AND LYSYL-HYDROXYLASE JMJD"/>
    <property type="match status" value="1"/>
</dbReference>
<name>T1KR59_TETUR</name>
<dbReference type="STRING" id="32264.T1KR59"/>
<dbReference type="Proteomes" id="UP000015104">
    <property type="component" value="Unassembled WGS sequence"/>
</dbReference>
<proteinExistence type="predicted"/>
<dbReference type="PANTHER" id="PTHR12480:SF19">
    <property type="entry name" value="CUPIN-LIKE DOMAIN-CONTAINING PROTEIN"/>
    <property type="match status" value="1"/>
</dbReference>
<protein>
    <recommendedName>
        <fullName evidence="3">JmjC domain-containing protein</fullName>
    </recommendedName>
</protein>
<reference evidence="1" key="2">
    <citation type="submission" date="2015-06" db="UniProtKB">
        <authorList>
            <consortium name="EnsemblMetazoa"/>
        </authorList>
    </citation>
    <scope>IDENTIFICATION</scope>
</reference>
<dbReference type="SUPFAM" id="SSF51197">
    <property type="entry name" value="Clavaminate synthase-like"/>
    <property type="match status" value="1"/>
</dbReference>
<dbReference type="GO" id="GO:0016706">
    <property type="term" value="F:2-oxoglutarate-dependent dioxygenase activity"/>
    <property type="evidence" value="ECO:0007669"/>
    <property type="project" value="TreeGrafter"/>
</dbReference>
<sequence length="252" mass="29284">MGHKKVKGIVESKDVNQVNTIVVSDWSHLFDPKIADCSQCERIDQIVQVTNITRQQFEERFAYSMEPLVVRGIINDWKSLHDFSVDFFARLYSSSNPFYRCQFFPYKTPFKSLREALDIISGHVDADHFNSWYIGWSNCDPSITQKLRQYYKRPSFLPSDSEDSRLDWIFMGTPGYGAPMHIDNVGYPSWQAQIKGSKKWILEPPIECHFTCKRFEITVNSGDIIVLDTNKWFHETKIIGNDLSITIGSEYD</sequence>
<dbReference type="HOGENOM" id="CLU_068137_2_0_1"/>
<evidence type="ECO:0008006" key="3">
    <source>
        <dbReference type="Google" id="ProtNLM"/>
    </source>
</evidence>
<organism evidence="1 2">
    <name type="scientific">Tetranychus urticae</name>
    <name type="common">Two-spotted spider mite</name>
    <dbReference type="NCBI Taxonomy" id="32264"/>
    <lineage>
        <taxon>Eukaryota</taxon>
        <taxon>Metazoa</taxon>
        <taxon>Ecdysozoa</taxon>
        <taxon>Arthropoda</taxon>
        <taxon>Chelicerata</taxon>
        <taxon>Arachnida</taxon>
        <taxon>Acari</taxon>
        <taxon>Acariformes</taxon>
        <taxon>Trombidiformes</taxon>
        <taxon>Prostigmata</taxon>
        <taxon>Eleutherengona</taxon>
        <taxon>Raphignathae</taxon>
        <taxon>Tetranychoidea</taxon>
        <taxon>Tetranychidae</taxon>
        <taxon>Tetranychus</taxon>
    </lineage>
</organism>
<dbReference type="EnsemblMetazoa" id="tetur18g02360.1">
    <property type="protein sequence ID" value="tetur18g02360.1"/>
    <property type="gene ID" value="tetur18g02360"/>
</dbReference>